<dbReference type="Proteomes" id="UP000319557">
    <property type="component" value="Chromosome"/>
</dbReference>
<sequence length="355" mass="39043">MTTHLARNETISRRDLIGRSIGLLTAATLPAAAVAQTGDDPLYTPAVSIAIDRGLSSLVARQTADGSFGDGRGTGLGRNVAVVSLAGLAMLSRGSLPDRGPHGAALDRCVDYIANACEDETGFIIRRESVSRGAMYGHGFATLFLAEIYGTSDRKDLQRKLNNAVDLIVRSQNSEGGWRYEPEPRDADLSVTICQMMALRAARNAGTFVPGETIERAVDYVRRCQNPDGGFMYQLTGGESRFPLTAGAIVALQNAGRYRGKELDDGYDFLSNRAGHNFSPQRNNYFFYAHYYSVQALWQRGGSEWKAWYEQLRDILLSAQLNDGSWLDYTDRTYATAMACIILNTPRSLLPIFQR</sequence>
<dbReference type="PROSITE" id="PS51318">
    <property type="entry name" value="TAT"/>
    <property type="match status" value="1"/>
</dbReference>
<dbReference type="OrthoDB" id="265313at2"/>
<dbReference type="UniPathway" id="UPA00337"/>
<evidence type="ECO:0000259" key="2">
    <source>
        <dbReference type="Pfam" id="PF00432"/>
    </source>
</evidence>
<feature type="domain" description="Prenyltransferase alpha-alpha toroid" evidence="2">
    <location>
        <begin position="162"/>
        <end position="274"/>
    </location>
</feature>
<dbReference type="CDD" id="cd00688">
    <property type="entry name" value="ISOPREN_C2_like"/>
    <property type="match status" value="1"/>
</dbReference>
<dbReference type="AlphaFoldDB" id="A0A517LWY4"/>
<evidence type="ECO:0000313" key="4">
    <source>
        <dbReference type="Proteomes" id="UP000319557"/>
    </source>
</evidence>
<dbReference type="Gene3D" id="1.50.10.20">
    <property type="match status" value="2"/>
</dbReference>
<keyword evidence="3" id="KW-0808">Transferase</keyword>
<name>A0A517LWY4_9BACT</name>
<dbReference type="KEGG" id="ruv:EC9_12980"/>
<evidence type="ECO:0000313" key="3">
    <source>
        <dbReference type="EMBL" id="QDS87122.1"/>
    </source>
</evidence>
<dbReference type="RefSeq" id="WP_145343289.1">
    <property type="nucleotide sequence ID" value="NZ_CP036261.1"/>
</dbReference>
<protein>
    <submittedName>
        <fullName evidence="3">Prenyltransferase and squalene oxidase repeat protein</fullName>
    </submittedName>
</protein>
<gene>
    <name evidence="3" type="ORF">EC9_12980</name>
</gene>
<dbReference type="InterPro" id="IPR008930">
    <property type="entry name" value="Terpenoid_cyclase/PrenylTrfase"/>
</dbReference>
<keyword evidence="4" id="KW-1185">Reference proteome</keyword>
<dbReference type="GO" id="GO:0016740">
    <property type="term" value="F:transferase activity"/>
    <property type="evidence" value="ECO:0007669"/>
    <property type="project" value="UniProtKB-KW"/>
</dbReference>
<organism evidence="3 4">
    <name type="scientific">Rosistilla ulvae</name>
    <dbReference type="NCBI Taxonomy" id="1930277"/>
    <lineage>
        <taxon>Bacteria</taxon>
        <taxon>Pseudomonadati</taxon>
        <taxon>Planctomycetota</taxon>
        <taxon>Planctomycetia</taxon>
        <taxon>Pirellulales</taxon>
        <taxon>Pirellulaceae</taxon>
        <taxon>Rosistilla</taxon>
    </lineage>
</organism>
<dbReference type="InterPro" id="IPR006311">
    <property type="entry name" value="TAT_signal"/>
</dbReference>
<keyword evidence="1" id="KW-0677">Repeat</keyword>
<dbReference type="Pfam" id="PF00432">
    <property type="entry name" value="Prenyltrans"/>
    <property type="match status" value="1"/>
</dbReference>
<reference evidence="3 4" key="1">
    <citation type="submission" date="2019-02" db="EMBL/GenBank/DDBJ databases">
        <title>Deep-cultivation of Planctomycetes and their phenomic and genomic characterization uncovers novel biology.</title>
        <authorList>
            <person name="Wiegand S."/>
            <person name="Jogler M."/>
            <person name="Boedeker C."/>
            <person name="Pinto D."/>
            <person name="Vollmers J."/>
            <person name="Rivas-Marin E."/>
            <person name="Kohn T."/>
            <person name="Peeters S.H."/>
            <person name="Heuer A."/>
            <person name="Rast P."/>
            <person name="Oberbeckmann S."/>
            <person name="Bunk B."/>
            <person name="Jeske O."/>
            <person name="Meyerdierks A."/>
            <person name="Storesund J.E."/>
            <person name="Kallscheuer N."/>
            <person name="Luecker S."/>
            <person name="Lage O.M."/>
            <person name="Pohl T."/>
            <person name="Merkel B.J."/>
            <person name="Hornburger P."/>
            <person name="Mueller R.-W."/>
            <person name="Bruemmer F."/>
            <person name="Labrenz M."/>
            <person name="Spormann A.M."/>
            <person name="Op den Camp H."/>
            <person name="Overmann J."/>
            <person name="Amann R."/>
            <person name="Jetten M.S.M."/>
            <person name="Mascher T."/>
            <person name="Medema M.H."/>
            <person name="Devos D.P."/>
            <person name="Kaster A.-K."/>
            <person name="Ovreas L."/>
            <person name="Rohde M."/>
            <person name="Galperin M.Y."/>
            <person name="Jogler C."/>
        </authorList>
    </citation>
    <scope>NUCLEOTIDE SEQUENCE [LARGE SCALE GENOMIC DNA]</scope>
    <source>
        <strain evidence="3 4">EC9</strain>
    </source>
</reference>
<accession>A0A517LWY4</accession>
<dbReference type="InterPro" id="IPR001330">
    <property type="entry name" value="Prenyltrans"/>
</dbReference>
<proteinExistence type="predicted"/>
<dbReference type="EMBL" id="CP036261">
    <property type="protein sequence ID" value="QDS87122.1"/>
    <property type="molecule type" value="Genomic_DNA"/>
</dbReference>
<evidence type="ECO:0000256" key="1">
    <source>
        <dbReference type="ARBA" id="ARBA00022737"/>
    </source>
</evidence>
<dbReference type="SUPFAM" id="SSF48239">
    <property type="entry name" value="Terpenoid cyclases/Protein prenyltransferases"/>
    <property type="match status" value="2"/>
</dbReference>